<evidence type="ECO:0000313" key="2">
    <source>
        <dbReference type="Proteomes" id="UP000008553"/>
    </source>
</evidence>
<protein>
    <recommendedName>
        <fullName evidence="3">C3H1-type domain-containing protein</fullName>
    </recommendedName>
</protein>
<dbReference type="EMBL" id="AABL01001953">
    <property type="protein sequence ID" value="EAA18068.1"/>
    <property type="molecule type" value="Genomic_DNA"/>
</dbReference>
<reference evidence="1 2" key="1">
    <citation type="journal article" date="2002" name="Nature">
        <title>Genome sequence and comparative analysis of the model rodent malaria parasite Plasmodium yoelii yoelii.</title>
        <authorList>
            <person name="Carlton J.M."/>
            <person name="Angiuoli S.V."/>
            <person name="Suh B.B."/>
            <person name="Kooij T.W."/>
            <person name="Pertea M."/>
            <person name="Silva J.C."/>
            <person name="Ermolaeva M.D."/>
            <person name="Allen J.E."/>
            <person name="Selengut J.D."/>
            <person name="Koo H.L."/>
            <person name="Peterson J.D."/>
            <person name="Pop M."/>
            <person name="Kosack D.S."/>
            <person name="Shumway M.F."/>
            <person name="Bidwell S.L."/>
            <person name="Shallom S.J."/>
            <person name="van Aken S.E."/>
            <person name="Riedmuller S.B."/>
            <person name="Feldblyum T.V."/>
            <person name="Cho J.K."/>
            <person name="Quackenbush J."/>
            <person name="Sedegah M."/>
            <person name="Shoaibi A."/>
            <person name="Cummings L.M."/>
            <person name="Florens L."/>
            <person name="Yates J.R."/>
            <person name="Raine J.D."/>
            <person name="Sinden R.E."/>
            <person name="Harris M.A."/>
            <person name="Cunningham D.A."/>
            <person name="Preiser P.R."/>
            <person name="Bergman L.W."/>
            <person name="Vaidya A.B."/>
            <person name="van Lin L.H."/>
            <person name="Janse C.J."/>
            <person name="Waters A.P."/>
            <person name="Smith H.O."/>
            <person name="White O.R."/>
            <person name="Salzberg S.L."/>
            <person name="Venter J.C."/>
            <person name="Fraser C.M."/>
            <person name="Hoffman S.L."/>
            <person name="Gardner M.J."/>
            <person name="Carucci D.J."/>
        </authorList>
    </citation>
    <scope>NUCLEOTIDE SEQUENCE [LARGE SCALE GENOMIC DNA]</scope>
    <source>
        <strain evidence="1 2">17XNL</strain>
    </source>
</reference>
<dbReference type="AlphaFoldDB" id="Q7RC43"/>
<dbReference type="InParanoid" id="Q7RC43"/>
<keyword evidence="2" id="KW-1185">Reference proteome</keyword>
<name>Q7RC43_PLAYO</name>
<dbReference type="KEGG" id="pyo:PY17X_0416200"/>
<evidence type="ECO:0000313" key="1">
    <source>
        <dbReference type="EMBL" id="EAA18068.1"/>
    </source>
</evidence>
<dbReference type="Proteomes" id="UP000008553">
    <property type="component" value="Unassembled WGS sequence"/>
</dbReference>
<sequence length="371" mass="43543">MKMDKNMKENKIERYHNHNKNKTKRWIDLPENRDILSNSVNKCFINIPQEKSKFKLRRMYTIDSADLVYGPKLYELPKTDQMNSSENKKYFSSEKKKKKDCNYEAKNKTRCLMDKKSEPTINSPIVPMENNDDKIPSFGTQFHEKGTCNPCRYEWTRGCHMGKFCRFCHHSSHVPIGTARVVPDPKTLATTKVRPENILTNQKIASYTETLNSLVEPKPPSNSHNDRTKTNNNYQLIEHVTKFDCNNVIICQDDGSQNNYPFSKKLQNIPKLSNNPNKKKNYKNNNYYVGPYNLNNMDPLYIPYINFANHMNDYDQSIYNYFLINPYFYSTFKNYILPNTLVNTIPQNNMIKTIKHMNPIMGNYVIQSITS</sequence>
<organism evidence="1 2">
    <name type="scientific">Plasmodium yoelii yoelii</name>
    <dbReference type="NCBI Taxonomy" id="73239"/>
    <lineage>
        <taxon>Eukaryota</taxon>
        <taxon>Sar</taxon>
        <taxon>Alveolata</taxon>
        <taxon>Apicomplexa</taxon>
        <taxon>Aconoidasida</taxon>
        <taxon>Haemosporida</taxon>
        <taxon>Plasmodiidae</taxon>
        <taxon>Plasmodium</taxon>
        <taxon>Plasmodium (Vinckeia)</taxon>
    </lineage>
</organism>
<dbReference type="PaxDb" id="73239-Q7RC43"/>
<comment type="caution">
    <text evidence="1">The sequence shown here is derived from an EMBL/GenBank/DDBJ whole genome shotgun (WGS) entry which is preliminary data.</text>
</comment>
<accession>Q7RC43</accession>
<gene>
    <name evidence="1" type="ORF">PY05941</name>
</gene>
<proteinExistence type="predicted"/>
<evidence type="ECO:0008006" key="3">
    <source>
        <dbReference type="Google" id="ProtNLM"/>
    </source>
</evidence>